<dbReference type="PANTHER" id="PTHR46458:SF1">
    <property type="entry name" value="GEO09476P1"/>
    <property type="match status" value="1"/>
</dbReference>
<evidence type="ECO:0000313" key="8">
    <source>
        <dbReference type="EMBL" id="CAE1289539.1"/>
    </source>
</evidence>
<dbReference type="InterPro" id="IPR050532">
    <property type="entry name" value="Globin-like_OT"/>
</dbReference>
<keyword evidence="3 6" id="KW-0561">Oxygen transport</keyword>
<protein>
    <recommendedName>
        <fullName evidence="7">Globin domain-containing protein</fullName>
    </recommendedName>
</protein>
<dbReference type="SUPFAM" id="SSF46458">
    <property type="entry name" value="Globin-like"/>
    <property type="match status" value="1"/>
</dbReference>
<name>A0A812D7U8_ACAPH</name>
<sequence>MPGLLLEDKITRKGTKTDGMGNGQTRVRRVMKTLSLDRASYRLRHGESEQLRHCLSPQQVQLIKDTWNILKEDLAFIGGSIFKDFFETRQEIKMYFPKIVRISESNQLEWDIDRNMLQQHGLTVMQGIGAAVENLDDSRFLNGILFTVGQSHVNRHIKPNMLKKLWPSINRCFRRTLKEHYTEDAEEAWQLIFLYICAHMKNGMQNKAS</sequence>
<accession>A0A812D7U8</accession>
<reference evidence="8" key="1">
    <citation type="submission" date="2021-01" db="EMBL/GenBank/DDBJ databases">
        <authorList>
            <person name="Li R."/>
            <person name="Bekaert M."/>
        </authorList>
    </citation>
    <scope>NUCLEOTIDE SEQUENCE</scope>
    <source>
        <strain evidence="8">Farmed</strain>
    </source>
</reference>
<dbReference type="GO" id="GO:0020037">
    <property type="term" value="F:heme binding"/>
    <property type="evidence" value="ECO:0007669"/>
    <property type="project" value="InterPro"/>
</dbReference>
<dbReference type="PANTHER" id="PTHR46458">
    <property type="entry name" value="BLR2807 PROTEIN"/>
    <property type="match status" value="1"/>
</dbReference>
<dbReference type="Gene3D" id="1.10.490.10">
    <property type="entry name" value="Globins"/>
    <property type="match status" value="1"/>
</dbReference>
<keyword evidence="5" id="KW-0408">Iron</keyword>
<dbReference type="EMBL" id="CAHIKZ030002611">
    <property type="protein sequence ID" value="CAE1289539.1"/>
    <property type="molecule type" value="Genomic_DNA"/>
</dbReference>
<evidence type="ECO:0000256" key="4">
    <source>
        <dbReference type="ARBA" id="ARBA00022723"/>
    </source>
</evidence>
<dbReference type="CDD" id="cd01040">
    <property type="entry name" value="Mb-like"/>
    <property type="match status" value="1"/>
</dbReference>
<organism evidence="8 9">
    <name type="scientific">Acanthosepion pharaonis</name>
    <name type="common">Pharaoh cuttlefish</name>
    <name type="synonym">Sepia pharaonis</name>
    <dbReference type="NCBI Taxonomy" id="158019"/>
    <lineage>
        <taxon>Eukaryota</taxon>
        <taxon>Metazoa</taxon>
        <taxon>Spiralia</taxon>
        <taxon>Lophotrochozoa</taxon>
        <taxon>Mollusca</taxon>
        <taxon>Cephalopoda</taxon>
        <taxon>Coleoidea</taxon>
        <taxon>Decapodiformes</taxon>
        <taxon>Sepiida</taxon>
        <taxon>Sepiina</taxon>
        <taxon>Sepiidae</taxon>
        <taxon>Acanthosepion</taxon>
    </lineage>
</organism>
<evidence type="ECO:0000313" key="9">
    <source>
        <dbReference type="Proteomes" id="UP000597762"/>
    </source>
</evidence>
<dbReference type="InterPro" id="IPR012292">
    <property type="entry name" value="Globin/Proto"/>
</dbReference>
<evidence type="ECO:0000256" key="3">
    <source>
        <dbReference type="ARBA" id="ARBA00022621"/>
    </source>
</evidence>
<evidence type="ECO:0000256" key="6">
    <source>
        <dbReference type="RuleBase" id="RU000356"/>
    </source>
</evidence>
<dbReference type="Proteomes" id="UP000597762">
    <property type="component" value="Unassembled WGS sequence"/>
</dbReference>
<comment type="similarity">
    <text evidence="6">Belongs to the globin family.</text>
</comment>
<comment type="caution">
    <text evidence="8">The sequence shown here is derived from an EMBL/GenBank/DDBJ whole genome shotgun (WGS) entry which is preliminary data.</text>
</comment>
<dbReference type="Pfam" id="PF00042">
    <property type="entry name" value="Globin"/>
    <property type="match status" value="1"/>
</dbReference>
<dbReference type="InterPro" id="IPR000971">
    <property type="entry name" value="Globin"/>
</dbReference>
<keyword evidence="4" id="KW-0479">Metal-binding</keyword>
<dbReference type="GO" id="GO:0046872">
    <property type="term" value="F:metal ion binding"/>
    <property type="evidence" value="ECO:0007669"/>
    <property type="project" value="UniProtKB-KW"/>
</dbReference>
<keyword evidence="2 6" id="KW-0349">Heme</keyword>
<evidence type="ECO:0000256" key="5">
    <source>
        <dbReference type="ARBA" id="ARBA00023004"/>
    </source>
</evidence>
<feature type="domain" description="Globin" evidence="7">
    <location>
        <begin position="54"/>
        <end position="205"/>
    </location>
</feature>
<gene>
    <name evidence="8" type="ORF">SPHA_47716</name>
</gene>
<dbReference type="PROSITE" id="PS01033">
    <property type="entry name" value="GLOBIN"/>
    <property type="match status" value="1"/>
</dbReference>
<keyword evidence="1 6" id="KW-0813">Transport</keyword>
<dbReference type="GO" id="GO:0019825">
    <property type="term" value="F:oxygen binding"/>
    <property type="evidence" value="ECO:0007669"/>
    <property type="project" value="InterPro"/>
</dbReference>
<dbReference type="OrthoDB" id="436496at2759"/>
<evidence type="ECO:0000256" key="2">
    <source>
        <dbReference type="ARBA" id="ARBA00022617"/>
    </source>
</evidence>
<dbReference type="InterPro" id="IPR044399">
    <property type="entry name" value="Mb-like_M"/>
</dbReference>
<dbReference type="AlphaFoldDB" id="A0A812D7U8"/>
<dbReference type="GO" id="GO:0005344">
    <property type="term" value="F:oxygen carrier activity"/>
    <property type="evidence" value="ECO:0007669"/>
    <property type="project" value="UniProtKB-KW"/>
</dbReference>
<proteinExistence type="inferred from homology"/>
<evidence type="ECO:0000256" key="1">
    <source>
        <dbReference type="ARBA" id="ARBA00022448"/>
    </source>
</evidence>
<evidence type="ECO:0000259" key="7">
    <source>
        <dbReference type="PROSITE" id="PS01033"/>
    </source>
</evidence>
<dbReference type="InterPro" id="IPR009050">
    <property type="entry name" value="Globin-like_sf"/>
</dbReference>
<keyword evidence="9" id="KW-1185">Reference proteome</keyword>